<keyword evidence="3" id="KW-0808">Transferase</keyword>
<dbReference type="GO" id="GO:0000162">
    <property type="term" value="P:L-tryptophan biosynthetic process"/>
    <property type="evidence" value="ECO:0007669"/>
    <property type="project" value="TreeGrafter"/>
</dbReference>
<dbReference type="Gene3D" id="3.30.470.10">
    <property type="match status" value="1"/>
</dbReference>
<dbReference type="InterPro" id="IPR043132">
    <property type="entry name" value="BCAT-like_C"/>
</dbReference>
<accession>A0A6J4RNY0</accession>
<feature type="domain" description="Anthranilate synthase component I N-terminal" evidence="2">
    <location>
        <begin position="89"/>
        <end position="133"/>
    </location>
</feature>
<dbReference type="InterPro" id="IPR001544">
    <property type="entry name" value="Aminotrans_IV"/>
</dbReference>
<sequence>MTSVLGHPVARSLPERVELVRVALDFVGDALAVLAALADLPHPFALTGRWAGGGAVLGADPRRVLGADEDPFGALDELPPLERPEPGGVGGGWFGYLGYRLGSRVERLPPPPPRPAAIPDFHLAYYDTVVRQDAAGAWWLEALRDAGGDPDLDARLAALERRLAAAARDGGRASDSTPGPFRVAAPGHAGHRRAVAEAVERIAAGDLFQVNLGLRLEAAGAFDALALYTRAARALQPAYGAVFATEWGGVVSLSPELFLRRRGREVVTGPIKGTVPRPADAGGEREALLGSPKDAAEHVMIVDLMRNDLGRVCEYGSVSRHENRRIEPHPGVWHLVSDVEGTLRPGVGDGELVRATFPPGSVTGAPKVQAMRLISELEGTGRELYTGALGFASPVAGLELSVGIRTFELGEDSIWLGAGGGIVADSDPAAELAEALAKAAPLVRAIGAEIVAEAGPLQRTEPARRCPRASALVAAPRPNPATGVMETARVRAGEPVALADHLERLRASVERLYGQPLPADLEERARAAAALSQDARLRIHAAPSPAGMRFSCETAPLPRASGEPVELFPVVLPGGLGAHKWRDRRLLDALSERVAPAVPLLLDSDGSVLEAAWGNVWIRDGAEHRTPPADGRLLPGIARSRRLAELRAAGATVAEAPLTLTDLARGAAYLTSSLREPTPACLPEAVRRSIES</sequence>
<dbReference type="Gene3D" id="3.60.120.10">
    <property type="entry name" value="Anthranilate synthase"/>
    <property type="match status" value="1"/>
</dbReference>
<dbReference type="PANTHER" id="PTHR11236:SF50">
    <property type="entry name" value="AMINODEOXYCHORISMATE SYNTHASE COMPONENT 1"/>
    <property type="match status" value="1"/>
</dbReference>
<dbReference type="SUPFAM" id="SSF56752">
    <property type="entry name" value="D-aminoacid aminotransferase-like PLP-dependent enzymes"/>
    <property type="match status" value="1"/>
</dbReference>
<dbReference type="InterPro" id="IPR015890">
    <property type="entry name" value="Chorismate_C"/>
</dbReference>
<evidence type="ECO:0000313" key="3">
    <source>
        <dbReference type="EMBL" id="CAA9478054.1"/>
    </source>
</evidence>
<dbReference type="SUPFAM" id="SSF56322">
    <property type="entry name" value="ADC synthase"/>
    <property type="match status" value="1"/>
</dbReference>
<dbReference type="EMBL" id="CADCVL010000214">
    <property type="protein sequence ID" value="CAA9478054.1"/>
    <property type="molecule type" value="Genomic_DNA"/>
</dbReference>
<dbReference type="InterPro" id="IPR019999">
    <property type="entry name" value="Anth_synth_I-like"/>
</dbReference>
<evidence type="ECO:0000259" key="1">
    <source>
        <dbReference type="Pfam" id="PF00425"/>
    </source>
</evidence>
<dbReference type="AlphaFoldDB" id="A0A6J4RNY0"/>
<dbReference type="InterPro" id="IPR043131">
    <property type="entry name" value="BCAT-like_N"/>
</dbReference>
<dbReference type="PANTHER" id="PTHR11236">
    <property type="entry name" value="AMINOBENZOATE/ANTHRANILATE SYNTHASE"/>
    <property type="match status" value="1"/>
</dbReference>
<dbReference type="InterPro" id="IPR005801">
    <property type="entry name" value="ADC_synthase"/>
</dbReference>
<evidence type="ECO:0000259" key="2">
    <source>
        <dbReference type="Pfam" id="PF04715"/>
    </source>
</evidence>
<reference evidence="3" key="1">
    <citation type="submission" date="2020-02" db="EMBL/GenBank/DDBJ databases">
        <authorList>
            <person name="Meier V. D."/>
        </authorList>
    </citation>
    <scope>NUCLEOTIDE SEQUENCE</scope>
    <source>
        <strain evidence="3">AVDCRST_MAG65</strain>
    </source>
</reference>
<dbReference type="PRINTS" id="PR00095">
    <property type="entry name" value="ANTSNTHASEI"/>
</dbReference>
<dbReference type="EC" id="2.6.1.85" evidence="3"/>
<proteinExistence type="predicted"/>
<dbReference type="Pfam" id="PF04715">
    <property type="entry name" value="Anth_synt_I_N"/>
    <property type="match status" value="1"/>
</dbReference>
<dbReference type="InterPro" id="IPR006805">
    <property type="entry name" value="Anth_synth_I_N"/>
</dbReference>
<dbReference type="Gene3D" id="3.20.10.10">
    <property type="entry name" value="D-amino Acid Aminotransferase, subunit A, domain 2"/>
    <property type="match status" value="1"/>
</dbReference>
<dbReference type="InterPro" id="IPR036038">
    <property type="entry name" value="Aminotransferase-like"/>
</dbReference>
<dbReference type="Pfam" id="PF00425">
    <property type="entry name" value="Chorismate_bind"/>
    <property type="match status" value="1"/>
</dbReference>
<gene>
    <name evidence="3" type="ORF">AVDCRST_MAG65-1274</name>
</gene>
<name>A0A6J4RNY0_9ACTN</name>
<protein>
    <submittedName>
        <fullName evidence="3">Para-aminobenzoate synthase, aminase component</fullName>
        <ecNumber evidence="3">2.6.1.85</ecNumber>
    </submittedName>
</protein>
<keyword evidence="3" id="KW-0032">Aminotransferase</keyword>
<dbReference type="Pfam" id="PF01063">
    <property type="entry name" value="Aminotran_4"/>
    <property type="match status" value="1"/>
</dbReference>
<organism evidence="3">
    <name type="scientific">uncultured Solirubrobacteraceae bacterium</name>
    <dbReference type="NCBI Taxonomy" id="1162706"/>
    <lineage>
        <taxon>Bacteria</taxon>
        <taxon>Bacillati</taxon>
        <taxon>Actinomycetota</taxon>
        <taxon>Thermoleophilia</taxon>
        <taxon>Solirubrobacterales</taxon>
        <taxon>Solirubrobacteraceae</taxon>
        <taxon>environmental samples</taxon>
    </lineage>
</organism>
<feature type="domain" description="Chorismate-utilising enzyme C-terminal" evidence="1">
    <location>
        <begin position="190"/>
        <end position="438"/>
    </location>
</feature>
<dbReference type="GO" id="GO:0046820">
    <property type="term" value="F:4-amino-4-deoxychorismate synthase activity"/>
    <property type="evidence" value="ECO:0007669"/>
    <property type="project" value="UniProtKB-EC"/>
</dbReference>